<dbReference type="AlphaFoldDB" id="A0AAV3TWG3"/>
<dbReference type="SMART" id="SM00316">
    <property type="entry name" value="S1"/>
    <property type="match status" value="2"/>
</dbReference>
<comment type="caution">
    <text evidence="10">The sequence shown here is derived from an EMBL/GenBank/DDBJ whole genome shotgun (WGS) entry which is preliminary data.</text>
</comment>
<dbReference type="PANTHER" id="PTHR23355">
    <property type="entry name" value="RIBONUCLEASE"/>
    <property type="match status" value="1"/>
</dbReference>
<evidence type="ECO:0000256" key="8">
    <source>
        <dbReference type="ARBA" id="ARBA00022884"/>
    </source>
</evidence>
<dbReference type="Proteomes" id="UP001409585">
    <property type="component" value="Unassembled WGS sequence"/>
</dbReference>
<keyword evidence="4" id="KW-0963">Cytoplasm</keyword>
<dbReference type="InterPro" id="IPR004476">
    <property type="entry name" value="RNase_II/RNase_R"/>
</dbReference>
<dbReference type="GO" id="GO:0005829">
    <property type="term" value="C:cytosol"/>
    <property type="evidence" value="ECO:0007669"/>
    <property type="project" value="TreeGrafter"/>
</dbReference>
<dbReference type="InterPro" id="IPR003029">
    <property type="entry name" value="S1_domain"/>
</dbReference>
<evidence type="ECO:0000313" key="11">
    <source>
        <dbReference type="Proteomes" id="UP001409585"/>
    </source>
</evidence>
<dbReference type="Pfam" id="PF00575">
    <property type="entry name" value="S1"/>
    <property type="match status" value="1"/>
</dbReference>
<evidence type="ECO:0000313" key="10">
    <source>
        <dbReference type="EMBL" id="GAA4928407.1"/>
    </source>
</evidence>
<comment type="catalytic activity">
    <reaction evidence="1">
        <text>Exonucleolytic cleavage in the 3'- to 5'-direction to yield nucleoside 5'-phosphates.</text>
        <dbReference type="EC" id="3.1.13.1"/>
    </reaction>
</comment>
<evidence type="ECO:0000256" key="6">
    <source>
        <dbReference type="ARBA" id="ARBA00022801"/>
    </source>
</evidence>
<dbReference type="RefSeq" id="WP_345415098.1">
    <property type="nucleotide sequence ID" value="NZ_AP031496.1"/>
</dbReference>
<dbReference type="EMBL" id="BAABLX010000001">
    <property type="protein sequence ID" value="GAA4928407.1"/>
    <property type="molecule type" value="Genomic_DNA"/>
</dbReference>
<evidence type="ECO:0000259" key="9">
    <source>
        <dbReference type="PROSITE" id="PS50126"/>
    </source>
</evidence>
<dbReference type="Pfam" id="PF08206">
    <property type="entry name" value="OB_RNB"/>
    <property type="match status" value="1"/>
</dbReference>
<evidence type="ECO:0000256" key="1">
    <source>
        <dbReference type="ARBA" id="ARBA00001849"/>
    </source>
</evidence>
<dbReference type="NCBIfam" id="TIGR00358">
    <property type="entry name" value="3_prime_RNase"/>
    <property type="match status" value="1"/>
</dbReference>
<dbReference type="EC" id="3.1.13.1" evidence="3"/>
<dbReference type="InterPro" id="IPR001900">
    <property type="entry name" value="RNase_II/R"/>
</dbReference>
<organism evidence="10 11">
    <name type="scientific">Halioxenophilus aromaticivorans</name>
    <dbReference type="NCBI Taxonomy" id="1306992"/>
    <lineage>
        <taxon>Bacteria</taxon>
        <taxon>Pseudomonadati</taxon>
        <taxon>Pseudomonadota</taxon>
        <taxon>Gammaproteobacteria</taxon>
        <taxon>Alteromonadales</taxon>
        <taxon>Alteromonadaceae</taxon>
        <taxon>Halioxenophilus</taxon>
    </lineage>
</organism>
<dbReference type="InterPro" id="IPR040476">
    <property type="entry name" value="CSD2"/>
</dbReference>
<sequence>MLNSNALEQLSQLKQEIRANKDFAQGLVRGSKGRFGFVVLDDEREAFLNPEQMQKVFPGDRVEVSITKNEKDQLEATLEKLISSELSEFVGSYLDRGKAHFVVPDVHMLSRWIFLAPKNRAGAKGGDYIRCKITRHPFQDGKGQAKVIEIIGKPNDDFVERKYIVSKFQLPDQWTDTQQQQASALQQDATPNDDVAHLRQDLTHLPFVTIDAATTKDMDDAIYAESKENGWQLYVAIADPSAGIALDSPLGQEAIKRAQTVYLPGKSAPMIPHELANGSYSLVEGEQRPALVSTLKIGTDGGVETFSLATAWVKSAAKLTYEQVSEYVDGDINTAPLDENVRNSLAALNAVSKARFAYREQNALVMEDRPDYDYKVDELGKIVDIVKTNRNSAQRIVEEAMLVTNNSAGAYLNQHSIAGLYSSHAGFKPDRLSQVNKLLEEDLGEIPEGITELKGYVALIQKLQTTPELSGLLTVLKRQLRPSELSAEPAPHLGLGFETYATITSPIRRINDLYNHIALKHHLQNSSVSNLAEEQLANVKEQLSTGRMACRQLEQWLVCQYMQQFVGQSFAGIVAMINSQGVGVRLSDNGVDTFVQLRDRKNKEQKIEFSPERLTLVVDGKQFNFDDEVTVTITGVDQERRQVLATLGNDGAA</sequence>
<keyword evidence="5" id="KW-0540">Nuclease</keyword>
<dbReference type="InterPro" id="IPR012340">
    <property type="entry name" value="NA-bd_OB-fold"/>
</dbReference>
<dbReference type="GO" id="GO:0006402">
    <property type="term" value="P:mRNA catabolic process"/>
    <property type="evidence" value="ECO:0007669"/>
    <property type="project" value="TreeGrafter"/>
</dbReference>
<evidence type="ECO:0000256" key="3">
    <source>
        <dbReference type="ARBA" id="ARBA00012163"/>
    </source>
</evidence>
<dbReference type="Pfam" id="PF17876">
    <property type="entry name" value="CSD2"/>
    <property type="match status" value="1"/>
</dbReference>
<dbReference type="Gene3D" id="2.40.50.140">
    <property type="entry name" value="Nucleic acid-binding proteins"/>
    <property type="match status" value="2"/>
</dbReference>
<dbReference type="PANTHER" id="PTHR23355:SF37">
    <property type="entry name" value="EXORIBONUCLEASE 2"/>
    <property type="match status" value="1"/>
</dbReference>
<evidence type="ECO:0000256" key="5">
    <source>
        <dbReference type="ARBA" id="ARBA00022722"/>
    </source>
</evidence>
<keyword evidence="7" id="KW-0269">Exonuclease</keyword>
<dbReference type="InterPro" id="IPR013223">
    <property type="entry name" value="RNase_B_OB_dom"/>
</dbReference>
<name>A0AAV3TWG3_9ALTE</name>
<protein>
    <recommendedName>
        <fullName evidence="3">exoribonuclease II</fullName>
        <ecNumber evidence="3">3.1.13.1</ecNumber>
    </recommendedName>
</protein>
<accession>A0AAV3TWG3</accession>
<feature type="domain" description="S1 motif" evidence="9">
    <location>
        <begin position="567"/>
        <end position="648"/>
    </location>
</feature>
<dbReference type="InterPro" id="IPR050180">
    <property type="entry name" value="RNR_Ribonuclease"/>
</dbReference>
<comment type="subcellular location">
    <subcellularLocation>
        <location evidence="2">Cytoplasm</location>
    </subcellularLocation>
</comment>
<gene>
    <name evidence="10" type="ORF">GCM10025791_00020</name>
</gene>
<dbReference type="GO" id="GO:0008859">
    <property type="term" value="F:exoribonuclease II activity"/>
    <property type="evidence" value="ECO:0007669"/>
    <property type="project" value="UniProtKB-EC"/>
</dbReference>
<evidence type="ECO:0000256" key="2">
    <source>
        <dbReference type="ARBA" id="ARBA00004496"/>
    </source>
</evidence>
<keyword evidence="11" id="KW-1185">Reference proteome</keyword>
<dbReference type="PROSITE" id="PS50126">
    <property type="entry name" value="S1"/>
    <property type="match status" value="1"/>
</dbReference>
<dbReference type="Pfam" id="PF00773">
    <property type="entry name" value="RNB"/>
    <property type="match status" value="1"/>
</dbReference>
<dbReference type="SMART" id="SM00955">
    <property type="entry name" value="RNB"/>
    <property type="match status" value="1"/>
</dbReference>
<proteinExistence type="predicted"/>
<reference evidence="11" key="1">
    <citation type="journal article" date="2019" name="Int. J. Syst. Evol. Microbiol.">
        <title>The Global Catalogue of Microorganisms (GCM) 10K type strain sequencing project: providing services to taxonomists for standard genome sequencing and annotation.</title>
        <authorList>
            <consortium name="The Broad Institute Genomics Platform"/>
            <consortium name="The Broad Institute Genome Sequencing Center for Infectious Disease"/>
            <person name="Wu L."/>
            <person name="Ma J."/>
        </authorList>
    </citation>
    <scope>NUCLEOTIDE SEQUENCE [LARGE SCALE GENOMIC DNA]</scope>
    <source>
        <strain evidence="11">JCM 19134</strain>
    </source>
</reference>
<keyword evidence="8" id="KW-0694">RNA-binding</keyword>
<dbReference type="SUPFAM" id="SSF50249">
    <property type="entry name" value="Nucleic acid-binding proteins"/>
    <property type="match status" value="3"/>
</dbReference>
<evidence type="ECO:0000256" key="4">
    <source>
        <dbReference type="ARBA" id="ARBA00022490"/>
    </source>
</evidence>
<keyword evidence="6" id="KW-0378">Hydrolase</keyword>
<evidence type="ECO:0000256" key="7">
    <source>
        <dbReference type="ARBA" id="ARBA00022839"/>
    </source>
</evidence>
<dbReference type="GO" id="GO:0003723">
    <property type="term" value="F:RNA binding"/>
    <property type="evidence" value="ECO:0007669"/>
    <property type="project" value="UniProtKB-KW"/>
</dbReference>